<keyword evidence="2" id="KW-0004">4Fe-4S</keyword>
<reference evidence="4 5" key="1">
    <citation type="submission" date="2018-11" db="EMBL/GenBank/DDBJ databases">
        <authorList>
            <person name="Zhou Z."/>
            <person name="Wang G."/>
        </authorList>
    </citation>
    <scope>NUCLEOTIDE SEQUENCE [LARGE SCALE GENOMIC DNA]</scope>
    <source>
        <strain evidence="4 5">KCTC52004</strain>
    </source>
</reference>
<dbReference type="SFLD" id="SFLDF00562">
    <property type="entry name" value="HemN-like__clustered_with_heat"/>
    <property type="match status" value="1"/>
</dbReference>
<comment type="similarity">
    <text evidence="1">Belongs to the anaerobic coproporphyrinogen-III oxidase family. HemW subfamily.</text>
</comment>
<dbReference type="RefSeq" id="WP_124878092.1">
    <property type="nucleotide sequence ID" value="NZ_RQJO01000011.1"/>
</dbReference>
<keyword evidence="2" id="KW-0963">Cytoplasm</keyword>
<evidence type="ECO:0000313" key="5">
    <source>
        <dbReference type="Proteomes" id="UP000271925"/>
    </source>
</evidence>
<dbReference type="InterPro" id="IPR023404">
    <property type="entry name" value="rSAM_horseshoe"/>
</dbReference>
<proteinExistence type="inferred from homology"/>
<dbReference type="OrthoDB" id="9808022at2"/>
<dbReference type="PANTHER" id="PTHR13932">
    <property type="entry name" value="COPROPORPHYRINIGEN III OXIDASE"/>
    <property type="match status" value="1"/>
</dbReference>
<dbReference type="InterPro" id="IPR034505">
    <property type="entry name" value="Coproporphyrinogen-III_oxidase"/>
</dbReference>
<dbReference type="InterPro" id="IPR004559">
    <property type="entry name" value="HemW-like"/>
</dbReference>
<dbReference type="InterPro" id="IPR010723">
    <property type="entry name" value="HemN_C"/>
</dbReference>
<dbReference type="InterPro" id="IPR007197">
    <property type="entry name" value="rSAM"/>
</dbReference>
<dbReference type="PROSITE" id="PS51918">
    <property type="entry name" value="RADICAL_SAM"/>
    <property type="match status" value="1"/>
</dbReference>
<sequence length="382" mass="43419">MHLYVHIPFCKQACHYCDFHFSTSLKQKTALIDALCREIELQKDYLPNRRLETIYLGGGTPSLLAEQELNQLFETIHRFYTVSPDAEITLEANPDDLIGPEADPMVPLRIFRKYVNRLSIGIQSFHEANLRLMNRPHSAPEAENCVRLAQETGFENLTIDLIYGVPAETHAVWQADLAKAMALNVPHVSAYCLTIEPGTVFGNWHKKGRLQAADDEFAAEQFTKLVQTLAENGYEQYEISNFAKPGREARHNSSYWKRRPYLGIGPSAHSFNGPSRQYNIANNSQYIRAIEKSEIPGTVEKLSRADQVNDYLLTGIRTKWGCDLRELTNLAGADFQVLRRIELQKLQNQGWLLLENHVLTLTPAGKLFADRVAAELFMDDEL</sequence>
<dbReference type="Pfam" id="PF04055">
    <property type="entry name" value="Radical_SAM"/>
    <property type="match status" value="1"/>
</dbReference>
<dbReference type="SUPFAM" id="SSF102114">
    <property type="entry name" value="Radical SAM enzymes"/>
    <property type="match status" value="1"/>
</dbReference>
<dbReference type="Proteomes" id="UP000271925">
    <property type="component" value="Unassembled WGS sequence"/>
</dbReference>
<evidence type="ECO:0000259" key="3">
    <source>
        <dbReference type="PROSITE" id="PS51918"/>
    </source>
</evidence>
<comment type="function">
    <text evidence="2">Probably acts as a heme chaperone, transferring heme to an unknown acceptor. Binds one molecule of heme per monomer, possibly covalently. Binds 1 [4Fe-4S] cluster. The cluster is coordinated with 3 cysteines and an exchangeable S-adenosyl-L-methionine.</text>
</comment>
<keyword evidence="5" id="KW-1185">Reference proteome</keyword>
<dbReference type="CDD" id="cd01335">
    <property type="entry name" value="Radical_SAM"/>
    <property type="match status" value="1"/>
</dbReference>
<name>A0A3P1BG57_9BACT</name>
<dbReference type="PANTHER" id="PTHR13932:SF5">
    <property type="entry name" value="RADICAL S-ADENOSYL METHIONINE DOMAIN-CONTAINING PROTEIN 1, MITOCHONDRIAL"/>
    <property type="match status" value="1"/>
</dbReference>
<keyword evidence="2" id="KW-0143">Chaperone</keyword>
<dbReference type="GO" id="GO:0006779">
    <property type="term" value="P:porphyrin-containing compound biosynthetic process"/>
    <property type="evidence" value="ECO:0007669"/>
    <property type="project" value="InterPro"/>
</dbReference>
<dbReference type="GO" id="GO:0051539">
    <property type="term" value="F:4 iron, 4 sulfur cluster binding"/>
    <property type="evidence" value="ECO:0007669"/>
    <property type="project" value="UniProtKB-UniRule"/>
</dbReference>
<dbReference type="SFLD" id="SFLDF00288">
    <property type="entry name" value="HemN-like__clustered_with_nucl"/>
    <property type="match status" value="1"/>
</dbReference>
<dbReference type="SFLD" id="SFLDS00029">
    <property type="entry name" value="Radical_SAM"/>
    <property type="match status" value="1"/>
</dbReference>
<keyword evidence="2" id="KW-0349">Heme</keyword>
<comment type="subcellular location">
    <subcellularLocation>
        <location evidence="2">Cytoplasm</location>
    </subcellularLocation>
</comment>
<comment type="caution">
    <text evidence="4">The sequence shown here is derived from an EMBL/GenBank/DDBJ whole genome shotgun (WGS) entry which is preliminary data.</text>
</comment>
<dbReference type="InterPro" id="IPR006638">
    <property type="entry name" value="Elp3/MiaA/NifB-like_rSAM"/>
</dbReference>
<gene>
    <name evidence="4" type="primary">hemW</name>
    <name evidence="4" type="ORF">EHT25_25900</name>
</gene>
<evidence type="ECO:0000256" key="2">
    <source>
        <dbReference type="RuleBase" id="RU364116"/>
    </source>
</evidence>
<accession>A0A3P1BG57</accession>
<dbReference type="AlphaFoldDB" id="A0A3P1BG57"/>
<dbReference type="InterPro" id="IPR058240">
    <property type="entry name" value="rSAM_sf"/>
</dbReference>
<keyword evidence="2" id="KW-0479">Metal-binding</keyword>
<dbReference type="Gene3D" id="3.80.30.20">
    <property type="entry name" value="tm_1862 like domain"/>
    <property type="match status" value="1"/>
</dbReference>
<dbReference type="EMBL" id="RQJO01000011">
    <property type="protein sequence ID" value="RRB00061.1"/>
    <property type="molecule type" value="Genomic_DNA"/>
</dbReference>
<dbReference type="Pfam" id="PF06969">
    <property type="entry name" value="HemN_C"/>
    <property type="match status" value="1"/>
</dbReference>
<evidence type="ECO:0000256" key="1">
    <source>
        <dbReference type="ARBA" id="ARBA00006100"/>
    </source>
</evidence>
<dbReference type="GO" id="GO:0046872">
    <property type="term" value="F:metal ion binding"/>
    <property type="evidence" value="ECO:0007669"/>
    <property type="project" value="UniProtKB-UniRule"/>
</dbReference>
<dbReference type="SMART" id="SM00729">
    <property type="entry name" value="Elp3"/>
    <property type="match status" value="1"/>
</dbReference>
<keyword evidence="2" id="KW-0949">S-adenosyl-L-methionine</keyword>
<feature type="domain" description="Radical SAM core" evidence="3">
    <location>
        <begin position="1"/>
        <end position="235"/>
    </location>
</feature>
<dbReference type="GO" id="GO:0005737">
    <property type="term" value="C:cytoplasm"/>
    <property type="evidence" value="ECO:0007669"/>
    <property type="project" value="UniProtKB-SubCell"/>
</dbReference>
<dbReference type="GO" id="GO:0004109">
    <property type="term" value="F:coproporphyrinogen oxidase activity"/>
    <property type="evidence" value="ECO:0007669"/>
    <property type="project" value="InterPro"/>
</dbReference>
<dbReference type="SFLD" id="SFLDG01065">
    <property type="entry name" value="anaerobic_coproporphyrinogen-I"/>
    <property type="match status" value="1"/>
</dbReference>
<protein>
    <recommendedName>
        <fullName evidence="2">Heme chaperone HemW</fullName>
    </recommendedName>
</protein>
<keyword evidence="2" id="KW-0411">Iron-sulfur</keyword>
<evidence type="ECO:0000313" key="4">
    <source>
        <dbReference type="EMBL" id="RRB00061.1"/>
    </source>
</evidence>
<organism evidence="4 5">
    <name type="scientific">Larkinella rosea</name>
    <dbReference type="NCBI Taxonomy" id="2025312"/>
    <lineage>
        <taxon>Bacteria</taxon>
        <taxon>Pseudomonadati</taxon>
        <taxon>Bacteroidota</taxon>
        <taxon>Cytophagia</taxon>
        <taxon>Cytophagales</taxon>
        <taxon>Spirosomataceae</taxon>
        <taxon>Larkinella</taxon>
    </lineage>
</organism>
<dbReference type="NCBIfam" id="TIGR00539">
    <property type="entry name" value="hemN_rel"/>
    <property type="match status" value="1"/>
</dbReference>
<keyword evidence="2" id="KW-0408">Iron</keyword>